<comment type="caution">
    <text evidence="1">The sequence shown here is derived from an EMBL/GenBank/DDBJ whole genome shotgun (WGS) entry which is preliminary data.</text>
</comment>
<evidence type="ECO:0008006" key="3">
    <source>
        <dbReference type="Google" id="ProtNLM"/>
    </source>
</evidence>
<dbReference type="RefSeq" id="WP_343843609.1">
    <property type="nucleotide sequence ID" value="NZ_BAAAEI010000006.1"/>
</dbReference>
<gene>
    <name evidence="1" type="ORF">GCM10009092_14740</name>
</gene>
<name>A0ABP3GPB4_9ALTE</name>
<organism evidence="1 2">
    <name type="scientific">Bowmanella denitrificans</name>
    <dbReference type="NCBI Taxonomy" id="366582"/>
    <lineage>
        <taxon>Bacteria</taxon>
        <taxon>Pseudomonadati</taxon>
        <taxon>Pseudomonadota</taxon>
        <taxon>Gammaproteobacteria</taxon>
        <taxon>Alteromonadales</taxon>
        <taxon>Alteromonadaceae</taxon>
        <taxon>Bowmanella</taxon>
    </lineage>
</organism>
<dbReference type="EMBL" id="BAAAEI010000006">
    <property type="protein sequence ID" value="GAA0351412.1"/>
    <property type="molecule type" value="Genomic_DNA"/>
</dbReference>
<dbReference type="Proteomes" id="UP001501757">
    <property type="component" value="Unassembled WGS sequence"/>
</dbReference>
<keyword evidence="2" id="KW-1185">Reference proteome</keyword>
<evidence type="ECO:0000313" key="1">
    <source>
        <dbReference type="EMBL" id="GAA0351412.1"/>
    </source>
</evidence>
<sequence>MQTLRQALYGWDGKSASAIRHIYTEYSVDANFLTQLMQLIQVPELQPGVTWLLKASLEHGQDLNAQQQATLLEAFVTIDAWQAQLHILQSFAYLSVNQLRTTAVEAKLRYGLRHPNKFVRAWSYHGLYHLALQYPELQPDVTQLLEMALMDEPASVKARVKKLVKQGF</sequence>
<proteinExistence type="predicted"/>
<protein>
    <recommendedName>
        <fullName evidence="3">HEAT repeat domain-containing protein</fullName>
    </recommendedName>
</protein>
<accession>A0ABP3GPB4</accession>
<reference evidence="2" key="1">
    <citation type="journal article" date="2019" name="Int. J. Syst. Evol. Microbiol.">
        <title>The Global Catalogue of Microorganisms (GCM) 10K type strain sequencing project: providing services to taxonomists for standard genome sequencing and annotation.</title>
        <authorList>
            <consortium name="The Broad Institute Genomics Platform"/>
            <consortium name="The Broad Institute Genome Sequencing Center for Infectious Disease"/>
            <person name="Wu L."/>
            <person name="Ma J."/>
        </authorList>
    </citation>
    <scope>NUCLEOTIDE SEQUENCE [LARGE SCALE GENOMIC DNA]</scope>
    <source>
        <strain evidence="2">JCM 13378</strain>
    </source>
</reference>
<evidence type="ECO:0000313" key="2">
    <source>
        <dbReference type="Proteomes" id="UP001501757"/>
    </source>
</evidence>